<accession>A0A6M5YR56</accession>
<dbReference type="RefSeq" id="WP_171471588.1">
    <property type="nucleotide sequence ID" value="NZ_CP053452.2"/>
</dbReference>
<sequence>MSHTSPTDGSRSEHLDAGPLSHCAVTLLEGRSVAYWTCPRADVADRTAVNELPGAFAELALCLAPERLVVVGRSTGRSPVPYLDPAYRATPVLPDTQQTVLMGDDHTDGWVSRAHFTLRGAADGGVVFTNGVPGAGGGVRPPTNGTWLVAPAVRALGPGEEVRIGCGETVTIRLPNHCVLQLKAR</sequence>
<dbReference type="KEGG" id="ftj:FTUN_3464"/>
<keyword evidence="2" id="KW-1185">Reference proteome</keyword>
<reference evidence="2" key="1">
    <citation type="submission" date="2020-05" db="EMBL/GenBank/DDBJ databases">
        <title>Frigoriglobus tundricola gen. nov., sp. nov., a psychrotolerant cellulolytic planctomycete of the family Gemmataceae with two divergent copies of 16S rRNA gene.</title>
        <authorList>
            <person name="Kulichevskaya I.S."/>
            <person name="Ivanova A.A."/>
            <person name="Naumoff D.G."/>
            <person name="Beletsky A.V."/>
            <person name="Rijpstra W.I.C."/>
            <person name="Sinninghe Damste J.S."/>
            <person name="Mardanov A.V."/>
            <person name="Ravin N.V."/>
            <person name="Dedysh S.N."/>
        </authorList>
    </citation>
    <scope>NUCLEOTIDE SEQUENCE [LARGE SCALE GENOMIC DNA]</scope>
    <source>
        <strain evidence="2">PL17</strain>
    </source>
</reference>
<organism evidence="1 2">
    <name type="scientific">Frigoriglobus tundricola</name>
    <dbReference type="NCBI Taxonomy" id="2774151"/>
    <lineage>
        <taxon>Bacteria</taxon>
        <taxon>Pseudomonadati</taxon>
        <taxon>Planctomycetota</taxon>
        <taxon>Planctomycetia</taxon>
        <taxon>Gemmatales</taxon>
        <taxon>Gemmataceae</taxon>
        <taxon>Frigoriglobus</taxon>
    </lineage>
</organism>
<gene>
    <name evidence="1" type="ORF">FTUN_3464</name>
</gene>
<name>A0A6M5YR56_9BACT</name>
<dbReference type="AlphaFoldDB" id="A0A6M5YR56"/>
<dbReference type="EMBL" id="CP053452">
    <property type="protein sequence ID" value="QJW95910.1"/>
    <property type="molecule type" value="Genomic_DNA"/>
</dbReference>
<proteinExistence type="predicted"/>
<evidence type="ECO:0000313" key="2">
    <source>
        <dbReference type="Proteomes" id="UP000503447"/>
    </source>
</evidence>
<protein>
    <submittedName>
        <fullName evidence="1">Uncharacterized protein</fullName>
    </submittedName>
</protein>
<evidence type="ECO:0000313" key="1">
    <source>
        <dbReference type="EMBL" id="QJW95910.1"/>
    </source>
</evidence>
<dbReference type="Proteomes" id="UP000503447">
    <property type="component" value="Chromosome"/>
</dbReference>